<keyword evidence="5" id="KW-1003">Cell membrane</keyword>
<dbReference type="GO" id="GO:0000287">
    <property type="term" value="F:magnesium ion binding"/>
    <property type="evidence" value="ECO:0007669"/>
    <property type="project" value="TreeGrafter"/>
</dbReference>
<dbReference type="GO" id="GO:0005886">
    <property type="term" value="C:plasma membrane"/>
    <property type="evidence" value="ECO:0007669"/>
    <property type="project" value="UniProtKB-SubCell"/>
</dbReference>
<dbReference type="FunFam" id="1.20.58.340:FF:000001">
    <property type="entry name" value="Magnesium transport protein CorA"/>
    <property type="match status" value="1"/>
</dbReference>
<dbReference type="OrthoDB" id="9803416at2"/>
<feature type="transmembrane region" description="Helical" evidence="13">
    <location>
        <begin position="260"/>
        <end position="281"/>
    </location>
</feature>
<dbReference type="EMBL" id="VOPL01000003">
    <property type="protein sequence ID" value="TXB69000.1"/>
    <property type="molecule type" value="Genomic_DNA"/>
</dbReference>
<evidence type="ECO:0000256" key="11">
    <source>
        <dbReference type="ARBA" id="ARBA00023136"/>
    </source>
</evidence>
<evidence type="ECO:0000256" key="3">
    <source>
        <dbReference type="ARBA" id="ARBA00019439"/>
    </source>
</evidence>
<gene>
    <name evidence="14" type="ORF">FQV27_08425</name>
</gene>
<dbReference type="Gene3D" id="1.20.58.340">
    <property type="entry name" value="Magnesium transport protein CorA, transmembrane region"/>
    <property type="match status" value="1"/>
</dbReference>
<dbReference type="AlphaFoldDB" id="A0A5C6S2Z1"/>
<dbReference type="SUPFAM" id="SSF143865">
    <property type="entry name" value="CorA soluble domain-like"/>
    <property type="match status" value="1"/>
</dbReference>
<dbReference type="PANTHER" id="PTHR46494:SF1">
    <property type="entry name" value="CORA FAMILY METAL ION TRANSPORTER (EUROFUNG)"/>
    <property type="match status" value="1"/>
</dbReference>
<evidence type="ECO:0000256" key="8">
    <source>
        <dbReference type="ARBA" id="ARBA00022842"/>
    </source>
</evidence>
<keyword evidence="7 13" id="KW-0812">Transmembrane</keyword>
<keyword evidence="15" id="KW-1185">Reference proteome</keyword>
<accession>A0A5C6S2Z1</accession>
<organism evidence="14 15">
    <name type="scientific">Paracoccus aurantiacus</name>
    <dbReference type="NCBI Taxonomy" id="2599412"/>
    <lineage>
        <taxon>Bacteria</taxon>
        <taxon>Pseudomonadati</taxon>
        <taxon>Pseudomonadota</taxon>
        <taxon>Alphaproteobacteria</taxon>
        <taxon>Rhodobacterales</taxon>
        <taxon>Paracoccaceae</taxon>
        <taxon>Paracoccus</taxon>
    </lineage>
</organism>
<dbReference type="InterPro" id="IPR045863">
    <property type="entry name" value="CorA_TM1_TM2"/>
</dbReference>
<keyword evidence="11 13" id="KW-0472">Membrane</keyword>
<comment type="catalytic activity">
    <reaction evidence="12">
        <text>Mg(2+)(in) = Mg(2+)(out)</text>
        <dbReference type="Rhea" id="RHEA:29827"/>
        <dbReference type="ChEBI" id="CHEBI:18420"/>
    </reaction>
</comment>
<keyword evidence="4" id="KW-0813">Transport</keyword>
<dbReference type="Pfam" id="PF01544">
    <property type="entry name" value="CorA"/>
    <property type="match status" value="1"/>
</dbReference>
<evidence type="ECO:0000256" key="4">
    <source>
        <dbReference type="ARBA" id="ARBA00022448"/>
    </source>
</evidence>
<evidence type="ECO:0000313" key="14">
    <source>
        <dbReference type="EMBL" id="TXB69000.1"/>
    </source>
</evidence>
<evidence type="ECO:0000256" key="7">
    <source>
        <dbReference type="ARBA" id="ARBA00022692"/>
    </source>
</evidence>
<evidence type="ECO:0000256" key="12">
    <source>
        <dbReference type="ARBA" id="ARBA00034269"/>
    </source>
</evidence>
<comment type="subcellular location">
    <subcellularLocation>
        <location evidence="1">Cell inner membrane</location>
        <topology evidence="1">Multi-pass membrane protein</topology>
    </subcellularLocation>
</comment>
<sequence length="320" mass="35589">MLRAYKQDGDHLVEQGSGANLADAAWLDLYRPLPEQIASAEALGVMIPTLEDMSEIEISSRLYLDGQVAYMTAMLPGLTPDKQAVSGPVTFVLTPERMFTVRHHAPRPFDTFAEHASKSASGIRTTERLFLGLIEEIIARQADLLEGAGKVLDETLREVFSPQSRKRPQILQMALERIGQESDVIARIRLALLSLERVLSFYSATQPARPGDGTKLKVILKGHQRDLQALQEHADFLSSRVSLSVDATIGMISLQQNDTVRVLSVVAALFLPPTLIASTYGMNFKNMPELEWAYGYEWALGLMAATVVGTWLLLRWKKWL</sequence>
<dbReference type="GO" id="GO:0015087">
    <property type="term" value="F:cobalt ion transmembrane transporter activity"/>
    <property type="evidence" value="ECO:0007669"/>
    <property type="project" value="TreeGrafter"/>
</dbReference>
<dbReference type="GO" id="GO:0015095">
    <property type="term" value="F:magnesium ion transmembrane transporter activity"/>
    <property type="evidence" value="ECO:0007669"/>
    <property type="project" value="TreeGrafter"/>
</dbReference>
<evidence type="ECO:0000256" key="2">
    <source>
        <dbReference type="ARBA" id="ARBA00009765"/>
    </source>
</evidence>
<dbReference type="CDD" id="cd12837">
    <property type="entry name" value="EcCorA-like_u1"/>
    <property type="match status" value="1"/>
</dbReference>
<evidence type="ECO:0000256" key="5">
    <source>
        <dbReference type="ARBA" id="ARBA00022475"/>
    </source>
</evidence>
<comment type="caution">
    <text evidence="14">The sequence shown here is derived from an EMBL/GenBank/DDBJ whole genome shotgun (WGS) entry which is preliminary data.</text>
</comment>
<keyword evidence="6" id="KW-0997">Cell inner membrane</keyword>
<dbReference type="GO" id="GO:0050897">
    <property type="term" value="F:cobalt ion binding"/>
    <property type="evidence" value="ECO:0007669"/>
    <property type="project" value="TreeGrafter"/>
</dbReference>
<evidence type="ECO:0000256" key="10">
    <source>
        <dbReference type="ARBA" id="ARBA00023065"/>
    </source>
</evidence>
<proteinExistence type="inferred from homology"/>
<keyword evidence="8" id="KW-0460">Magnesium</keyword>
<dbReference type="Proteomes" id="UP000321562">
    <property type="component" value="Unassembled WGS sequence"/>
</dbReference>
<evidence type="ECO:0000256" key="9">
    <source>
        <dbReference type="ARBA" id="ARBA00022989"/>
    </source>
</evidence>
<dbReference type="SUPFAM" id="SSF144083">
    <property type="entry name" value="Magnesium transport protein CorA, transmembrane region"/>
    <property type="match status" value="1"/>
</dbReference>
<dbReference type="InterPro" id="IPR002523">
    <property type="entry name" value="MgTranspt_CorA/ZnTranspt_ZntB"/>
</dbReference>
<name>A0A5C6S2Z1_9RHOB</name>
<keyword evidence="9 13" id="KW-1133">Transmembrane helix</keyword>
<dbReference type="InterPro" id="IPR045861">
    <property type="entry name" value="CorA_cytoplasmic_dom"/>
</dbReference>
<dbReference type="RefSeq" id="WP_147097491.1">
    <property type="nucleotide sequence ID" value="NZ_JBHUFH010000002.1"/>
</dbReference>
<feature type="transmembrane region" description="Helical" evidence="13">
    <location>
        <begin position="293"/>
        <end position="314"/>
    </location>
</feature>
<reference evidence="14 15" key="1">
    <citation type="submission" date="2019-08" db="EMBL/GenBank/DDBJ databases">
        <authorList>
            <person name="Ye J."/>
        </authorList>
    </citation>
    <scope>NUCLEOTIDE SEQUENCE [LARGE SCALE GENOMIC DNA]</scope>
    <source>
        <strain evidence="14 15">TK008</strain>
    </source>
</reference>
<keyword evidence="10" id="KW-0406">Ion transport</keyword>
<dbReference type="PANTHER" id="PTHR46494">
    <property type="entry name" value="CORA FAMILY METAL ION TRANSPORTER (EUROFUNG)"/>
    <property type="match status" value="1"/>
</dbReference>
<evidence type="ECO:0000313" key="15">
    <source>
        <dbReference type="Proteomes" id="UP000321562"/>
    </source>
</evidence>
<evidence type="ECO:0000256" key="1">
    <source>
        <dbReference type="ARBA" id="ARBA00004429"/>
    </source>
</evidence>
<comment type="similarity">
    <text evidence="2">Belongs to the CorA metal ion transporter (MIT) (TC 1.A.35) family.</text>
</comment>
<evidence type="ECO:0000256" key="6">
    <source>
        <dbReference type="ARBA" id="ARBA00022519"/>
    </source>
</evidence>
<protein>
    <recommendedName>
        <fullName evidence="3">Magnesium transport protein CorA</fullName>
    </recommendedName>
</protein>
<evidence type="ECO:0000256" key="13">
    <source>
        <dbReference type="SAM" id="Phobius"/>
    </source>
</evidence>